<feature type="domain" description="STAS" evidence="2">
    <location>
        <begin position="13"/>
        <end position="62"/>
    </location>
</feature>
<gene>
    <name evidence="3" type="ORF">QWY28_21895</name>
</gene>
<dbReference type="SUPFAM" id="SSF52091">
    <property type="entry name" value="SpoIIaa-like"/>
    <property type="match status" value="1"/>
</dbReference>
<feature type="region of interest" description="Disordered" evidence="1">
    <location>
        <begin position="63"/>
        <end position="94"/>
    </location>
</feature>
<dbReference type="Gene3D" id="3.30.750.24">
    <property type="entry name" value="STAS domain"/>
    <property type="match status" value="1"/>
</dbReference>
<dbReference type="Pfam" id="PF13466">
    <property type="entry name" value="STAS_2"/>
    <property type="match status" value="1"/>
</dbReference>
<dbReference type="InterPro" id="IPR036513">
    <property type="entry name" value="STAS_dom_sf"/>
</dbReference>
<dbReference type="InterPro" id="IPR058548">
    <property type="entry name" value="MlaB-like_STAS"/>
</dbReference>
<dbReference type="InterPro" id="IPR002645">
    <property type="entry name" value="STAS_dom"/>
</dbReference>
<protein>
    <submittedName>
        <fullName evidence="3">STAS domain-containing protein</fullName>
    </submittedName>
</protein>
<dbReference type="Proteomes" id="UP001168620">
    <property type="component" value="Unassembled WGS sequence"/>
</dbReference>
<comment type="caution">
    <text evidence="3">The sequence shown here is derived from an EMBL/GenBank/DDBJ whole genome shotgun (WGS) entry which is preliminary data.</text>
</comment>
<evidence type="ECO:0000313" key="3">
    <source>
        <dbReference type="EMBL" id="MDN4175630.1"/>
    </source>
</evidence>
<evidence type="ECO:0000259" key="2">
    <source>
        <dbReference type="PROSITE" id="PS50801"/>
    </source>
</evidence>
<proteinExistence type="predicted"/>
<evidence type="ECO:0000313" key="4">
    <source>
        <dbReference type="Proteomes" id="UP001168620"/>
    </source>
</evidence>
<dbReference type="CDD" id="cd07043">
    <property type="entry name" value="STAS_anti-anti-sigma_factors"/>
    <property type="match status" value="1"/>
</dbReference>
<accession>A0ABT8FM84</accession>
<sequence>MASAVRIVLPVTNSVLFGLTGELDLASIPELAAAFADAMGKDAQVVVDLGEVTFMDAGVIGAPHQFPAGSPCSRREPGRRQRKPTDHEGASSQG</sequence>
<name>A0ABT8FM84_9ACTN</name>
<organism evidence="3 4">
    <name type="scientific">Nocardioides oceani</name>
    <dbReference type="NCBI Taxonomy" id="3058369"/>
    <lineage>
        <taxon>Bacteria</taxon>
        <taxon>Bacillati</taxon>
        <taxon>Actinomycetota</taxon>
        <taxon>Actinomycetes</taxon>
        <taxon>Propionibacteriales</taxon>
        <taxon>Nocardioidaceae</taxon>
        <taxon>Nocardioides</taxon>
    </lineage>
</organism>
<dbReference type="PROSITE" id="PS50801">
    <property type="entry name" value="STAS"/>
    <property type="match status" value="1"/>
</dbReference>
<feature type="compositionally biased region" description="Basic and acidic residues" evidence="1">
    <location>
        <begin position="73"/>
        <end position="94"/>
    </location>
</feature>
<evidence type="ECO:0000256" key="1">
    <source>
        <dbReference type="SAM" id="MobiDB-lite"/>
    </source>
</evidence>
<reference evidence="3" key="1">
    <citation type="submission" date="2023-06" db="EMBL/GenBank/DDBJ databases">
        <title>Draft genome sequence of Nocardioides sp. SOB77.</title>
        <authorList>
            <person name="Zhang G."/>
        </authorList>
    </citation>
    <scope>NUCLEOTIDE SEQUENCE</scope>
    <source>
        <strain evidence="3">SOB77</strain>
    </source>
</reference>
<dbReference type="EMBL" id="JAUHJQ010000017">
    <property type="protein sequence ID" value="MDN4175630.1"/>
    <property type="molecule type" value="Genomic_DNA"/>
</dbReference>
<keyword evidence="4" id="KW-1185">Reference proteome</keyword>
<dbReference type="RefSeq" id="WP_300955010.1">
    <property type="nucleotide sequence ID" value="NZ_JAUHJQ010000017.1"/>
</dbReference>